<gene>
    <name evidence="1" type="ORF">Tci_927073</name>
</gene>
<proteinExistence type="predicted"/>
<protein>
    <submittedName>
        <fullName evidence="1">Uncharacterized protein</fullName>
    </submittedName>
</protein>
<comment type="caution">
    <text evidence="1">The sequence shown here is derived from an EMBL/GenBank/DDBJ whole genome shotgun (WGS) entry which is preliminary data.</text>
</comment>
<organism evidence="1">
    <name type="scientific">Tanacetum cinerariifolium</name>
    <name type="common">Dalmatian daisy</name>
    <name type="synonym">Chrysanthemum cinerariifolium</name>
    <dbReference type="NCBI Taxonomy" id="118510"/>
    <lineage>
        <taxon>Eukaryota</taxon>
        <taxon>Viridiplantae</taxon>
        <taxon>Streptophyta</taxon>
        <taxon>Embryophyta</taxon>
        <taxon>Tracheophyta</taxon>
        <taxon>Spermatophyta</taxon>
        <taxon>Magnoliopsida</taxon>
        <taxon>eudicotyledons</taxon>
        <taxon>Gunneridae</taxon>
        <taxon>Pentapetalae</taxon>
        <taxon>asterids</taxon>
        <taxon>campanulids</taxon>
        <taxon>Asterales</taxon>
        <taxon>Asteraceae</taxon>
        <taxon>Asteroideae</taxon>
        <taxon>Anthemideae</taxon>
        <taxon>Anthemidinae</taxon>
        <taxon>Tanacetum</taxon>
    </lineage>
</organism>
<evidence type="ECO:0000313" key="1">
    <source>
        <dbReference type="EMBL" id="GFD55104.1"/>
    </source>
</evidence>
<feature type="non-terminal residue" evidence="1">
    <location>
        <position position="1"/>
    </location>
</feature>
<name>A0A699XEY4_TANCI</name>
<dbReference type="EMBL" id="BKCJ011813992">
    <property type="protein sequence ID" value="GFD55104.1"/>
    <property type="molecule type" value="Genomic_DNA"/>
</dbReference>
<accession>A0A699XEY4</accession>
<reference evidence="1" key="1">
    <citation type="journal article" date="2019" name="Sci. Rep.">
        <title>Draft genome of Tanacetum cinerariifolium, the natural source of mosquito coil.</title>
        <authorList>
            <person name="Yamashiro T."/>
            <person name="Shiraishi A."/>
            <person name="Satake H."/>
            <person name="Nakayama K."/>
        </authorList>
    </citation>
    <scope>NUCLEOTIDE SEQUENCE</scope>
</reference>
<sequence>ATAAQAIRREAEITRAVAQATYDGHTANGKARYADKLANLLGSGKAAADYLDISEPRMSQLRKAARRNGK</sequence>
<dbReference type="AlphaFoldDB" id="A0A699XEY4"/>